<dbReference type="SUPFAM" id="SSF47895">
    <property type="entry name" value="Transducin (alpha subunit), insertion domain"/>
    <property type="match status" value="1"/>
</dbReference>
<feature type="region of interest" description="Disordered" evidence="8">
    <location>
        <begin position="1"/>
        <end position="31"/>
    </location>
</feature>
<dbReference type="CDD" id="cd00066">
    <property type="entry name" value="G-alpha"/>
    <property type="match status" value="1"/>
</dbReference>
<feature type="compositionally biased region" description="Basic residues" evidence="8">
    <location>
        <begin position="1"/>
        <end position="10"/>
    </location>
</feature>
<reference evidence="10" key="1">
    <citation type="submission" date="2022-08" db="EMBL/GenBank/DDBJ databases">
        <title>Novel sulfate-reducing endosymbionts in the free-living metamonad Anaeramoeba.</title>
        <authorList>
            <person name="Jerlstrom-Hultqvist J."/>
            <person name="Cepicka I."/>
            <person name="Gallot-Lavallee L."/>
            <person name="Salas-Leiva D."/>
            <person name="Curtis B.A."/>
            <person name="Zahonova K."/>
            <person name="Pipaliya S."/>
            <person name="Dacks J."/>
            <person name="Roger A.J."/>
        </authorList>
    </citation>
    <scope>NUCLEOTIDE SEQUENCE</scope>
    <source>
        <strain evidence="10">Schooner1</strain>
    </source>
</reference>
<evidence type="ECO:0000313" key="12">
    <source>
        <dbReference type="Proteomes" id="UP001150062"/>
    </source>
</evidence>
<keyword evidence="4 6" id="KW-0342">GTP-binding</keyword>
<dbReference type="PANTHER" id="PTHR10218">
    <property type="entry name" value="GTP-BINDING PROTEIN ALPHA SUBUNIT"/>
    <property type="match status" value="1"/>
</dbReference>
<dbReference type="SUPFAM" id="SSF52540">
    <property type="entry name" value="P-loop containing nucleoside triphosphate hydrolases"/>
    <property type="match status" value="1"/>
</dbReference>
<dbReference type="InterPro" id="IPR011025">
    <property type="entry name" value="GproteinA_insert"/>
</dbReference>
<dbReference type="Proteomes" id="UP001150062">
    <property type="component" value="Unassembled WGS sequence"/>
</dbReference>
<dbReference type="GO" id="GO:0005525">
    <property type="term" value="F:GTP binding"/>
    <property type="evidence" value="ECO:0007669"/>
    <property type="project" value="UniProtKB-KW"/>
</dbReference>
<keyword evidence="2 6" id="KW-0547">Nucleotide-binding</keyword>
<feature type="compositionally biased region" description="Basic and acidic residues" evidence="8">
    <location>
        <begin position="11"/>
        <end position="31"/>
    </location>
</feature>
<organism evidence="9 11">
    <name type="scientific">Anaeramoeba flamelloides</name>
    <dbReference type="NCBI Taxonomy" id="1746091"/>
    <lineage>
        <taxon>Eukaryota</taxon>
        <taxon>Metamonada</taxon>
        <taxon>Anaeramoebidae</taxon>
        <taxon>Anaeramoeba</taxon>
    </lineage>
</organism>
<evidence type="ECO:0000256" key="5">
    <source>
        <dbReference type="ARBA" id="ARBA00023224"/>
    </source>
</evidence>
<dbReference type="EMBL" id="JAOAOG010000301">
    <property type="protein sequence ID" value="KAJ6231242.1"/>
    <property type="molecule type" value="Genomic_DNA"/>
</dbReference>
<dbReference type="PANTHER" id="PTHR10218:SF302">
    <property type="entry name" value="GUANINE NUCLEOTIDE-BINDING PROTEIN ALPHA-5 SUBUNIT"/>
    <property type="match status" value="1"/>
</dbReference>
<feature type="binding site" evidence="6">
    <location>
        <begin position="270"/>
        <end position="273"/>
    </location>
    <ligand>
        <name>GTP</name>
        <dbReference type="ChEBI" id="CHEBI:37565"/>
    </ligand>
</feature>
<dbReference type="GO" id="GO:0046872">
    <property type="term" value="F:metal ion binding"/>
    <property type="evidence" value="ECO:0007669"/>
    <property type="project" value="UniProtKB-KW"/>
</dbReference>
<evidence type="ECO:0000256" key="6">
    <source>
        <dbReference type="PIRSR" id="PIRSR601019-1"/>
    </source>
</evidence>
<dbReference type="AlphaFoldDB" id="A0AAV7YLJ2"/>
<dbReference type="InterPro" id="IPR001019">
    <property type="entry name" value="Gprotein_alpha_su"/>
</dbReference>
<dbReference type="Proteomes" id="UP001146793">
    <property type="component" value="Unassembled WGS sequence"/>
</dbReference>
<keyword evidence="5" id="KW-0807">Transducer</keyword>
<keyword evidence="1 7" id="KW-0479">Metal-binding</keyword>
<accession>A0AAV7YLJ2</accession>
<proteinExistence type="predicted"/>
<evidence type="ECO:0000256" key="1">
    <source>
        <dbReference type="ARBA" id="ARBA00022723"/>
    </source>
</evidence>
<dbReference type="GO" id="GO:0001664">
    <property type="term" value="F:G protein-coupled receptor binding"/>
    <property type="evidence" value="ECO:0007669"/>
    <property type="project" value="TreeGrafter"/>
</dbReference>
<evidence type="ECO:0000256" key="3">
    <source>
        <dbReference type="ARBA" id="ARBA00022842"/>
    </source>
</evidence>
<name>A0AAV7YLJ2_9EUKA</name>
<dbReference type="FunFam" id="3.40.50.300:FF:002307">
    <property type="entry name" value="Guanine nucleotide-binding protein G(k) subunit alpha"/>
    <property type="match status" value="1"/>
</dbReference>
<dbReference type="InterPro" id="IPR027417">
    <property type="entry name" value="P-loop_NTPase"/>
</dbReference>
<evidence type="ECO:0000313" key="9">
    <source>
        <dbReference type="EMBL" id="KAJ3428304.1"/>
    </source>
</evidence>
<feature type="binding site" evidence="7">
    <location>
        <position position="50"/>
    </location>
    <ligand>
        <name>Mg(2+)</name>
        <dbReference type="ChEBI" id="CHEBI:18420"/>
    </ligand>
</feature>
<feature type="binding site" evidence="7">
    <location>
        <position position="182"/>
    </location>
    <ligand>
        <name>Mg(2+)</name>
        <dbReference type="ChEBI" id="CHEBI:18420"/>
    </ligand>
</feature>
<dbReference type="SMART" id="SM00275">
    <property type="entry name" value="G_alpha"/>
    <property type="match status" value="1"/>
</dbReference>
<sequence>MGNSKRKKKKQKEEESKKSKEIEEKMKKEVESENKEIKLLVLGTGESGKSTFLKQLMILYKGGFGKQDKALYTTTIRSNLISHTKILIDAINELGIEVKSKSKKIMREFYEMEYYSAEDLTENVQSQITTLWQDPGFKEAYDRRSEFQLPDTANFYLNNCERISDPNFEPNQEDILLCRIPTTGVNVIQFTVDDRPWQVVDVGGQRSERRKWIHQFDDVSIVLYVVATSEYNQKLYEDQTVNRMHESLILFDQTANGDFFKEKNCVVLFNKIDLLKQKIKAVDLKVCFPEYTGGKNYEQSCEFIKQKFLEVGRNTKRTIFTHFTCATDTENMRGVFDAVTTTVLEAELKKEGYI</sequence>
<dbReference type="Gene3D" id="3.40.50.300">
    <property type="entry name" value="P-loop containing nucleotide triphosphate hydrolases"/>
    <property type="match status" value="1"/>
</dbReference>
<keyword evidence="3 7" id="KW-0460">Magnesium</keyword>
<comment type="caution">
    <text evidence="9">The sequence shown here is derived from an EMBL/GenBank/DDBJ whole genome shotgun (WGS) entry which is preliminary data.</text>
</comment>
<dbReference type="Gene3D" id="1.10.400.10">
    <property type="entry name" value="GI Alpha 1, domain 2-like"/>
    <property type="match status" value="1"/>
</dbReference>
<evidence type="ECO:0000313" key="11">
    <source>
        <dbReference type="Proteomes" id="UP001146793"/>
    </source>
</evidence>
<evidence type="ECO:0000256" key="8">
    <source>
        <dbReference type="SAM" id="MobiDB-lite"/>
    </source>
</evidence>
<dbReference type="GO" id="GO:0007188">
    <property type="term" value="P:adenylate cyclase-modulating G protein-coupled receptor signaling pathway"/>
    <property type="evidence" value="ECO:0007669"/>
    <property type="project" value="TreeGrafter"/>
</dbReference>
<keyword evidence="12" id="KW-1185">Reference proteome</keyword>
<evidence type="ECO:0000256" key="7">
    <source>
        <dbReference type="PIRSR" id="PIRSR601019-2"/>
    </source>
</evidence>
<gene>
    <name evidence="9" type="ORF">M0812_25936</name>
    <name evidence="10" type="ORF">M0813_05971</name>
</gene>
<dbReference type="GO" id="GO:0031683">
    <property type="term" value="F:G-protein beta/gamma-subunit complex binding"/>
    <property type="evidence" value="ECO:0007669"/>
    <property type="project" value="InterPro"/>
</dbReference>
<feature type="binding site" evidence="6">
    <location>
        <begin position="176"/>
        <end position="182"/>
    </location>
    <ligand>
        <name>GTP</name>
        <dbReference type="ChEBI" id="CHEBI:37565"/>
    </ligand>
</feature>
<feature type="binding site" evidence="6">
    <location>
        <position position="326"/>
    </location>
    <ligand>
        <name>GTP</name>
        <dbReference type="ChEBI" id="CHEBI:37565"/>
    </ligand>
</feature>
<dbReference type="PROSITE" id="PS51882">
    <property type="entry name" value="G_ALPHA"/>
    <property type="match status" value="1"/>
</dbReference>
<dbReference type="PRINTS" id="PR00318">
    <property type="entry name" value="GPROTEINA"/>
</dbReference>
<dbReference type="EMBL" id="JANTQA010000060">
    <property type="protein sequence ID" value="KAJ3428304.1"/>
    <property type="molecule type" value="Genomic_DNA"/>
</dbReference>
<protein>
    <submittedName>
        <fullName evidence="9">Guanine nucleotide-binding protein g(O) subunit alpha</fullName>
    </submittedName>
</protein>
<feature type="binding site" evidence="6">
    <location>
        <begin position="201"/>
        <end position="205"/>
    </location>
    <ligand>
        <name>GTP</name>
        <dbReference type="ChEBI" id="CHEBI:37565"/>
    </ligand>
</feature>
<evidence type="ECO:0000256" key="4">
    <source>
        <dbReference type="ARBA" id="ARBA00023134"/>
    </source>
</evidence>
<dbReference type="GO" id="GO:0005737">
    <property type="term" value="C:cytoplasm"/>
    <property type="evidence" value="ECO:0007669"/>
    <property type="project" value="TreeGrafter"/>
</dbReference>
<feature type="binding site" evidence="6">
    <location>
        <begin position="46"/>
        <end position="51"/>
    </location>
    <ligand>
        <name>GTP</name>
        <dbReference type="ChEBI" id="CHEBI:37565"/>
    </ligand>
</feature>
<dbReference type="GO" id="GO:0003924">
    <property type="term" value="F:GTPase activity"/>
    <property type="evidence" value="ECO:0007669"/>
    <property type="project" value="InterPro"/>
</dbReference>
<dbReference type="GO" id="GO:0005834">
    <property type="term" value="C:heterotrimeric G-protein complex"/>
    <property type="evidence" value="ECO:0007669"/>
    <property type="project" value="TreeGrafter"/>
</dbReference>
<evidence type="ECO:0000256" key="2">
    <source>
        <dbReference type="ARBA" id="ARBA00022741"/>
    </source>
</evidence>
<reference evidence="9" key="2">
    <citation type="submission" date="2022-08" db="EMBL/GenBank/DDBJ databases">
        <title>Novel sulphate-reducing endosymbionts in the free-living metamonad Anaeramoeba.</title>
        <authorList>
            <person name="Jerlstrom-Hultqvist J."/>
            <person name="Cepicka I."/>
            <person name="Gallot-Lavallee L."/>
            <person name="Salas-Leiva D."/>
            <person name="Curtis B.A."/>
            <person name="Zahonova K."/>
            <person name="Pipaliya S."/>
            <person name="Dacks J."/>
            <person name="Roger A.J."/>
        </authorList>
    </citation>
    <scope>NUCLEOTIDE SEQUENCE</scope>
    <source>
        <strain evidence="9">Busselton2</strain>
    </source>
</reference>
<evidence type="ECO:0000313" key="10">
    <source>
        <dbReference type="EMBL" id="KAJ6231242.1"/>
    </source>
</evidence>
<dbReference type="Pfam" id="PF00503">
    <property type="entry name" value="G-alpha"/>
    <property type="match status" value="1"/>
</dbReference>